<dbReference type="EMBL" id="DUMN01000501">
    <property type="protein sequence ID" value="HHV69453.1"/>
    <property type="molecule type" value="Genomic_DNA"/>
</dbReference>
<sequence length="254" mass="27703">MRGFNPDNNMMVLKLNNQRKSGNPKPAIAVIMGENTSAGGDRYDISKHYFAAIHRAGGVPYGIPYLTDIVDRVTQEFDGFLSIGARIKFPDAWYVEGDRSAFPFSDRLEVEVALMKGFLARDKPVLGICNGMQMLGCLNGCQMVSDVHASLPNTINHDQADLLHEVAVSAGTKMAGILQVDKFNVNTFHREALVDISKEVTVTARGSDGVIEAIEIPSQSFAMGVQWHPELLGTVEHPGSRLFDAFVNAAAQHS</sequence>
<dbReference type="InterPro" id="IPR011697">
    <property type="entry name" value="Peptidase_C26"/>
</dbReference>
<dbReference type="PANTHER" id="PTHR43235">
    <property type="entry name" value="GLUTAMINE AMIDOTRANSFERASE PB2B2.05-RELATED"/>
    <property type="match status" value="1"/>
</dbReference>
<dbReference type="GO" id="GO:0016811">
    <property type="term" value="F:hydrolase activity, acting on carbon-nitrogen (but not peptide) bonds, in linear amides"/>
    <property type="evidence" value="ECO:0007669"/>
    <property type="project" value="InterPro"/>
</dbReference>
<keyword evidence="1" id="KW-0378">Hydrolase</keyword>
<proteinExistence type="predicted"/>
<dbReference type="InterPro" id="IPR029062">
    <property type="entry name" value="Class_I_gatase-like"/>
</dbReference>
<dbReference type="Gene3D" id="3.40.50.880">
    <property type="match status" value="1"/>
</dbReference>
<dbReference type="AlphaFoldDB" id="A0A7V6PEG3"/>
<reference evidence="1 2" key="1">
    <citation type="journal article" date="2020" name="Biotechnol. Biofuels">
        <title>New insights from the biogas microbiome by comprehensive genome-resolved metagenomics of nearly 1600 species originating from multiple anaerobic digesters.</title>
        <authorList>
            <person name="Campanaro S."/>
            <person name="Treu L."/>
            <person name="Rodriguez-R L.M."/>
            <person name="Kovalovszki A."/>
            <person name="Ziels R.M."/>
            <person name="Maus I."/>
            <person name="Zhu X."/>
            <person name="Kougias P.G."/>
            <person name="Basile A."/>
            <person name="Luo G."/>
            <person name="Schluter A."/>
            <person name="Konstantinidis K.T."/>
            <person name="Angelidaki I."/>
        </authorList>
    </citation>
    <scope>NUCLEOTIDE SEQUENCE [LARGE SCALE GENOMIC DNA]</scope>
    <source>
        <strain evidence="1">AS04akNAM_66</strain>
    </source>
</reference>
<dbReference type="PANTHER" id="PTHR43235:SF1">
    <property type="entry name" value="GLUTAMINE AMIDOTRANSFERASE PB2B2.05-RELATED"/>
    <property type="match status" value="1"/>
</dbReference>
<dbReference type="GO" id="GO:0005829">
    <property type="term" value="C:cytosol"/>
    <property type="evidence" value="ECO:0007669"/>
    <property type="project" value="TreeGrafter"/>
</dbReference>
<protein>
    <submittedName>
        <fullName evidence="1">Gamma-glutamyl-gamma-aminobutyrate hydrolase family protein</fullName>
    </submittedName>
</protein>
<name>A0A7V6PEG3_9HYPH</name>
<dbReference type="Pfam" id="PF07722">
    <property type="entry name" value="Peptidase_C26"/>
    <property type="match status" value="1"/>
</dbReference>
<dbReference type="SUPFAM" id="SSF52317">
    <property type="entry name" value="Class I glutamine amidotransferase-like"/>
    <property type="match status" value="1"/>
</dbReference>
<evidence type="ECO:0000313" key="1">
    <source>
        <dbReference type="EMBL" id="HHV69453.1"/>
    </source>
</evidence>
<accession>A0A7V6PEG3</accession>
<gene>
    <name evidence="1" type="ORF">GXX48_17685</name>
</gene>
<comment type="caution">
    <text evidence="1">The sequence shown here is derived from an EMBL/GenBank/DDBJ whole genome shotgun (WGS) entry which is preliminary data.</text>
</comment>
<evidence type="ECO:0000313" key="2">
    <source>
        <dbReference type="Proteomes" id="UP000551563"/>
    </source>
</evidence>
<organism evidence="1 2">
    <name type="scientific">Brucella intermedia</name>
    <dbReference type="NCBI Taxonomy" id="94625"/>
    <lineage>
        <taxon>Bacteria</taxon>
        <taxon>Pseudomonadati</taxon>
        <taxon>Pseudomonadota</taxon>
        <taxon>Alphaproteobacteria</taxon>
        <taxon>Hyphomicrobiales</taxon>
        <taxon>Brucellaceae</taxon>
        <taxon>Brucella/Ochrobactrum group</taxon>
        <taxon>Brucella</taxon>
    </lineage>
</organism>
<dbReference type="PROSITE" id="PS51273">
    <property type="entry name" value="GATASE_TYPE_1"/>
    <property type="match status" value="1"/>
</dbReference>
<dbReference type="InterPro" id="IPR044668">
    <property type="entry name" value="PuuD-like"/>
</dbReference>
<dbReference type="Proteomes" id="UP000551563">
    <property type="component" value="Unassembled WGS sequence"/>
</dbReference>